<dbReference type="CDD" id="cd02440">
    <property type="entry name" value="AdoMet_MTases"/>
    <property type="match status" value="1"/>
</dbReference>
<evidence type="ECO:0000259" key="1">
    <source>
        <dbReference type="Pfam" id="PF08242"/>
    </source>
</evidence>
<dbReference type="SUPFAM" id="SSF53335">
    <property type="entry name" value="S-adenosyl-L-methionine-dependent methyltransferases"/>
    <property type="match status" value="1"/>
</dbReference>
<dbReference type="InterPro" id="IPR029063">
    <property type="entry name" value="SAM-dependent_MTases_sf"/>
</dbReference>
<accession>A0A381Y0B8</accession>
<gene>
    <name evidence="2" type="ORF">METZ01_LOCUS123318</name>
</gene>
<dbReference type="InterPro" id="IPR013217">
    <property type="entry name" value="Methyltransf_12"/>
</dbReference>
<proteinExistence type="predicted"/>
<dbReference type="AlphaFoldDB" id="A0A381Y0B8"/>
<dbReference type="Pfam" id="PF08242">
    <property type="entry name" value="Methyltransf_12"/>
    <property type="match status" value="1"/>
</dbReference>
<name>A0A381Y0B8_9ZZZZ</name>
<evidence type="ECO:0000313" key="2">
    <source>
        <dbReference type="EMBL" id="SVA70464.1"/>
    </source>
</evidence>
<feature type="domain" description="Methyltransferase type 12" evidence="1">
    <location>
        <begin position="63"/>
        <end position="158"/>
    </location>
</feature>
<dbReference type="Gene3D" id="3.40.50.150">
    <property type="entry name" value="Vaccinia Virus protein VP39"/>
    <property type="match status" value="1"/>
</dbReference>
<sequence>MSVIESTLTREKVLEENKRVHKLEDKFYLDRHPEQTNFFQSRILRKTVDQVCSLMNSTRSDILELGCGTGYLYLEFLKRGHKITGVDLSVEMINVLEGRIPKDCRERSRLVVSDVETFADTDNKKYSAIVLSALLHHLYDFESVIKVYCDRLTAGGVFLILFEPLQQRIKSPIRYAMHKALANIDEGFYRRKMERSGVSILEEEYYDADYQRRFGGIDPYKLSGLFVEKGFKIFEIEKYCARRYGLSSFLATCLFKTQNTFNLLAQK</sequence>
<reference evidence="2" key="1">
    <citation type="submission" date="2018-05" db="EMBL/GenBank/DDBJ databases">
        <authorList>
            <person name="Lanie J.A."/>
            <person name="Ng W.-L."/>
            <person name="Kazmierczak K.M."/>
            <person name="Andrzejewski T.M."/>
            <person name="Davidsen T.M."/>
            <person name="Wayne K.J."/>
            <person name="Tettelin H."/>
            <person name="Glass J.I."/>
            <person name="Rusch D."/>
            <person name="Podicherti R."/>
            <person name="Tsui H.-C.T."/>
            <person name="Winkler M.E."/>
        </authorList>
    </citation>
    <scope>NUCLEOTIDE SEQUENCE</scope>
</reference>
<dbReference type="PANTHER" id="PTHR43861">
    <property type="entry name" value="TRANS-ACONITATE 2-METHYLTRANSFERASE-RELATED"/>
    <property type="match status" value="1"/>
</dbReference>
<organism evidence="2">
    <name type="scientific">marine metagenome</name>
    <dbReference type="NCBI Taxonomy" id="408172"/>
    <lineage>
        <taxon>unclassified sequences</taxon>
        <taxon>metagenomes</taxon>
        <taxon>ecological metagenomes</taxon>
    </lineage>
</organism>
<protein>
    <recommendedName>
        <fullName evidence="1">Methyltransferase type 12 domain-containing protein</fullName>
    </recommendedName>
</protein>
<dbReference type="EMBL" id="UINC01017038">
    <property type="protein sequence ID" value="SVA70464.1"/>
    <property type="molecule type" value="Genomic_DNA"/>
</dbReference>